<sequence>SRSSRCPVDQPRKFGQLPVSVGAVAEKSLKLVQGHCGGPLEKPMQRQTSR</sequence>
<reference evidence="1" key="1">
    <citation type="journal article" date="2022" name="bioRxiv">
        <title>Sequencing and chromosome-scale assembly of the giantPleurodeles waltlgenome.</title>
        <authorList>
            <person name="Brown T."/>
            <person name="Elewa A."/>
            <person name="Iarovenko S."/>
            <person name="Subramanian E."/>
            <person name="Araus A.J."/>
            <person name="Petzold A."/>
            <person name="Susuki M."/>
            <person name="Suzuki K.-i.T."/>
            <person name="Hayashi T."/>
            <person name="Toyoda A."/>
            <person name="Oliveira C."/>
            <person name="Osipova E."/>
            <person name="Leigh N.D."/>
            <person name="Simon A."/>
            <person name="Yun M.H."/>
        </authorList>
    </citation>
    <scope>NUCLEOTIDE SEQUENCE</scope>
    <source>
        <strain evidence="1">20211129_DDA</strain>
        <tissue evidence="1">Liver</tissue>
    </source>
</reference>
<organism evidence="1 2">
    <name type="scientific">Pleurodeles waltl</name>
    <name type="common">Iberian ribbed newt</name>
    <dbReference type="NCBI Taxonomy" id="8319"/>
    <lineage>
        <taxon>Eukaryota</taxon>
        <taxon>Metazoa</taxon>
        <taxon>Chordata</taxon>
        <taxon>Craniata</taxon>
        <taxon>Vertebrata</taxon>
        <taxon>Euteleostomi</taxon>
        <taxon>Amphibia</taxon>
        <taxon>Batrachia</taxon>
        <taxon>Caudata</taxon>
        <taxon>Salamandroidea</taxon>
        <taxon>Salamandridae</taxon>
        <taxon>Pleurodelinae</taxon>
        <taxon>Pleurodeles</taxon>
    </lineage>
</organism>
<evidence type="ECO:0000313" key="2">
    <source>
        <dbReference type="Proteomes" id="UP001066276"/>
    </source>
</evidence>
<gene>
    <name evidence="1" type="ORF">NDU88_006635</name>
</gene>
<keyword evidence="2" id="KW-1185">Reference proteome</keyword>
<feature type="non-terminal residue" evidence="1">
    <location>
        <position position="1"/>
    </location>
</feature>
<evidence type="ECO:0000313" key="1">
    <source>
        <dbReference type="EMBL" id="KAJ1128256.1"/>
    </source>
</evidence>
<proteinExistence type="predicted"/>
<feature type="non-terminal residue" evidence="1">
    <location>
        <position position="50"/>
    </location>
</feature>
<dbReference type="EMBL" id="JANPWB010000011">
    <property type="protein sequence ID" value="KAJ1128256.1"/>
    <property type="molecule type" value="Genomic_DNA"/>
</dbReference>
<comment type="caution">
    <text evidence="1">The sequence shown here is derived from an EMBL/GenBank/DDBJ whole genome shotgun (WGS) entry which is preliminary data.</text>
</comment>
<dbReference type="AlphaFoldDB" id="A0AAV7PIX4"/>
<name>A0AAV7PIX4_PLEWA</name>
<protein>
    <submittedName>
        <fullName evidence="1">Uncharacterized protein</fullName>
    </submittedName>
</protein>
<accession>A0AAV7PIX4</accession>
<dbReference type="Proteomes" id="UP001066276">
    <property type="component" value="Chromosome 7"/>
</dbReference>